<dbReference type="InterPro" id="IPR007039">
    <property type="entry name" value="TrbC/VirB2"/>
</dbReference>
<keyword evidence="1" id="KW-0472">Membrane</keyword>
<evidence type="ECO:0000256" key="1">
    <source>
        <dbReference type="SAM" id="Phobius"/>
    </source>
</evidence>
<evidence type="ECO:0000313" key="2">
    <source>
        <dbReference type="EMBL" id="BCD45390.1"/>
    </source>
</evidence>
<sequence length="253" mass="29581">MIELILDKKSIQIDEEFLDIKKHLEKFYSNKEQEPIAQTLENETEISCSYLWDKDFSLLEKHLENSLGHFTFESEFALLKGEETLNLSQIKQIGVLKVLTYEMIQTLKNQIIHLAQVVNEENLEKDEELVVYHLDFTLTKQSYKVMAQFCVIKKRKEYRMKKLRHFRKLIAFLGFSPPLLQADMTTFFNSIEQQLTSPTAKGILMVIFLGLAIFIWKNLDRWKEILMTALAIAIGAAIFFKAPALANWFMSIF</sequence>
<gene>
    <name evidence="2" type="ORF">NHP190020_04290</name>
</gene>
<name>A0ABM7KY49_9HELI</name>
<dbReference type="Proteomes" id="UP000509742">
    <property type="component" value="Chromosome"/>
</dbReference>
<keyword evidence="1" id="KW-0812">Transmembrane</keyword>
<proteinExistence type="predicted"/>
<reference evidence="2 3" key="1">
    <citation type="submission" date="2020-04" db="EMBL/GenBank/DDBJ databases">
        <title>Genomic analysis of gastric non-Helicobacter pylori Helicobacters isolated in Japan.</title>
        <authorList>
            <person name="Suzuki M."/>
            <person name="Rimbara E."/>
        </authorList>
    </citation>
    <scope>NUCLEOTIDE SEQUENCE [LARGE SCALE GENOMIC DNA]</scope>
    <source>
        <strain evidence="2 3">NHP19-0020</strain>
    </source>
</reference>
<feature type="transmembrane region" description="Helical" evidence="1">
    <location>
        <begin position="169"/>
        <end position="188"/>
    </location>
</feature>
<keyword evidence="1" id="KW-1133">Transmembrane helix</keyword>
<feature type="transmembrane region" description="Helical" evidence="1">
    <location>
        <begin position="228"/>
        <end position="250"/>
    </location>
</feature>
<protein>
    <submittedName>
        <fullName evidence="2">Uncharacterized protein</fullName>
    </submittedName>
</protein>
<organism evidence="2 3">
    <name type="scientific">Helicobacter suis</name>
    <dbReference type="NCBI Taxonomy" id="104628"/>
    <lineage>
        <taxon>Bacteria</taxon>
        <taxon>Pseudomonadati</taxon>
        <taxon>Campylobacterota</taxon>
        <taxon>Epsilonproteobacteria</taxon>
        <taxon>Campylobacterales</taxon>
        <taxon>Helicobacteraceae</taxon>
        <taxon>Helicobacter</taxon>
    </lineage>
</organism>
<dbReference type="Pfam" id="PF04956">
    <property type="entry name" value="TrbC"/>
    <property type="match status" value="1"/>
</dbReference>
<keyword evidence="3" id="KW-1185">Reference proteome</keyword>
<dbReference type="EMBL" id="AP023036">
    <property type="protein sequence ID" value="BCD45390.1"/>
    <property type="molecule type" value="Genomic_DNA"/>
</dbReference>
<feature type="transmembrane region" description="Helical" evidence="1">
    <location>
        <begin position="200"/>
        <end position="216"/>
    </location>
</feature>
<evidence type="ECO:0000313" key="3">
    <source>
        <dbReference type="Proteomes" id="UP000509742"/>
    </source>
</evidence>
<accession>A0ABM7KY49</accession>